<dbReference type="AlphaFoldDB" id="A0A0G4H236"/>
<dbReference type="VEuPathDB" id="CryptoDB:Cvel_5551"/>
<name>A0A0G4H236_9ALVE</name>
<evidence type="ECO:0000256" key="3">
    <source>
        <dbReference type="ARBA" id="ARBA00022531"/>
    </source>
</evidence>
<keyword evidence="4" id="KW-0934">Plastid</keyword>
<dbReference type="PANTHER" id="PTHR21649">
    <property type="entry name" value="CHLOROPHYLL A/B BINDING PROTEIN"/>
    <property type="match status" value="1"/>
</dbReference>
<dbReference type="InterPro" id="IPR022796">
    <property type="entry name" value="Chloroa_b-bind"/>
</dbReference>
<gene>
    <name evidence="6" type="ORF">Cvel_5551</name>
</gene>
<evidence type="ECO:0000313" key="6">
    <source>
        <dbReference type="EMBL" id="CEM37469.1"/>
    </source>
</evidence>
<feature type="binding site" evidence="5">
    <location>
        <position position="255"/>
    </location>
    <ligand>
        <name>chlorophyll a</name>
        <dbReference type="ChEBI" id="CHEBI:58416"/>
        <label>1</label>
    </ligand>
</feature>
<dbReference type="SUPFAM" id="SSF103511">
    <property type="entry name" value="Chlorophyll a-b binding protein"/>
    <property type="match status" value="1"/>
</dbReference>
<keyword evidence="5" id="KW-0157">Chromophore</keyword>
<keyword evidence="2" id="KW-0150">Chloroplast</keyword>
<dbReference type="GO" id="GO:0016168">
    <property type="term" value="F:chlorophyll binding"/>
    <property type="evidence" value="ECO:0007669"/>
    <property type="project" value="UniProtKB-KW"/>
</dbReference>
<sequence>MQKVTAVVGCAAVSLLARDASAFVNAPLSGMRESNAALSMFSKKKGSASKSKKAPASFNEADRDVALEGRFIRPVSVSELVNGDFSDPNYMSDNGDRSIALPFDKYPPGLDGTLAGDYGFDPAGFTNNLPRQWLIGGEERSLKWYREAEITHARVAMLATLGWIFPEIAHFGGNAQVGQDAFAELNPLKAIYTAPAAGLVQIAFGIFALEYFRIKRVIQGDAAAGDLGLGQGEGRWNPFKFNYSPEEYKTMQTREIKNGRLAMIGILAMIAQANASGEGLLTQLGQKAVGVSVVDLLEA</sequence>
<keyword evidence="5" id="KW-0148">Chlorophyll</keyword>
<dbReference type="Gene3D" id="1.10.3460.10">
    <property type="entry name" value="Chlorophyll a/b binding protein domain"/>
    <property type="match status" value="1"/>
</dbReference>
<keyword evidence="3" id="KW-0602">Photosynthesis</keyword>
<evidence type="ECO:0000256" key="2">
    <source>
        <dbReference type="ARBA" id="ARBA00022528"/>
    </source>
</evidence>
<feature type="binding site" evidence="5">
    <location>
        <position position="272"/>
    </location>
    <ligand>
        <name>chlorophyll a</name>
        <dbReference type="ChEBI" id="CHEBI:58416"/>
        <label>1</label>
    </ligand>
</feature>
<evidence type="ECO:0000256" key="5">
    <source>
        <dbReference type="PIRSR" id="PIRSR601344-1"/>
    </source>
</evidence>
<dbReference type="GO" id="GO:0009507">
    <property type="term" value="C:chloroplast"/>
    <property type="evidence" value="ECO:0007669"/>
    <property type="project" value="UniProtKB-SubCell"/>
</dbReference>
<dbReference type="EMBL" id="CDMZ01001777">
    <property type="protein sequence ID" value="CEM37469.1"/>
    <property type="molecule type" value="Genomic_DNA"/>
</dbReference>
<feature type="binding site" evidence="5">
    <location>
        <position position="152"/>
    </location>
    <ligand>
        <name>chlorophyll a</name>
        <dbReference type="ChEBI" id="CHEBI:58416"/>
        <label>1</label>
    </ligand>
</feature>
<dbReference type="Pfam" id="PF00504">
    <property type="entry name" value="Chloroa_b-bind"/>
    <property type="match status" value="1"/>
</dbReference>
<reference evidence="6" key="1">
    <citation type="submission" date="2014-11" db="EMBL/GenBank/DDBJ databases">
        <authorList>
            <person name="Otto D Thomas"/>
            <person name="Naeem Raeece"/>
        </authorList>
    </citation>
    <scope>NUCLEOTIDE SEQUENCE</scope>
</reference>
<evidence type="ECO:0000256" key="1">
    <source>
        <dbReference type="ARBA" id="ARBA00004229"/>
    </source>
</evidence>
<feature type="binding site" description="axial binding residue" evidence="5">
    <location>
        <position position="154"/>
    </location>
    <ligand>
        <name>chlorophyll b</name>
        <dbReference type="ChEBI" id="CHEBI:61721"/>
        <label>1</label>
    </ligand>
    <ligandPart>
        <name>Mg</name>
        <dbReference type="ChEBI" id="CHEBI:25107"/>
    </ligandPart>
</feature>
<protein>
    <submittedName>
        <fullName evidence="6">Uncharacterized protein</fullName>
    </submittedName>
</protein>
<feature type="binding site" description="axial binding residue" evidence="5">
    <location>
        <position position="229"/>
    </location>
    <ligand>
        <name>chlorophyll b</name>
        <dbReference type="ChEBI" id="CHEBI:61721"/>
        <label>1</label>
    </ligand>
    <ligandPart>
        <name>Mg</name>
        <dbReference type="ChEBI" id="CHEBI:25107"/>
    </ligandPart>
</feature>
<dbReference type="GO" id="GO:0016020">
    <property type="term" value="C:membrane"/>
    <property type="evidence" value="ECO:0007669"/>
    <property type="project" value="InterPro"/>
</dbReference>
<dbReference type="InterPro" id="IPR001344">
    <property type="entry name" value="Chloro_AB-bd_pln"/>
</dbReference>
<feature type="binding site" evidence="5">
    <location>
        <position position="258"/>
    </location>
    <ligand>
        <name>chlorophyll a</name>
        <dbReference type="ChEBI" id="CHEBI:58416"/>
        <label>6</label>
    </ligand>
</feature>
<dbReference type="GO" id="GO:0009765">
    <property type="term" value="P:photosynthesis, light harvesting"/>
    <property type="evidence" value="ECO:0007669"/>
    <property type="project" value="InterPro"/>
</dbReference>
<comment type="subcellular location">
    <subcellularLocation>
        <location evidence="1">Plastid</location>
        <location evidence="1">Chloroplast</location>
    </subcellularLocation>
</comment>
<evidence type="ECO:0000256" key="4">
    <source>
        <dbReference type="ARBA" id="ARBA00022640"/>
    </source>
</evidence>
<proteinExistence type="predicted"/>
<feature type="binding site" evidence="5">
    <location>
        <position position="149"/>
    </location>
    <ligand>
        <name>chlorophyll a</name>
        <dbReference type="ChEBI" id="CHEBI:58416"/>
        <label>1</label>
    </ligand>
</feature>
<dbReference type="PhylomeDB" id="A0A0G4H236"/>
<feature type="binding site" description="axial binding residue" evidence="5">
    <location>
        <position position="200"/>
    </location>
    <ligand>
        <name>chlorophyll b</name>
        <dbReference type="ChEBI" id="CHEBI:61721"/>
        <label>1</label>
    </ligand>
    <ligandPart>
        <name>Mg</name>
        <dbReference type="ChEBI" id="CHEBI:25107"/>
    </ligandPart>
</feature>
<organism evidence="6">
    <name type="scientific">Chromera velia CCMP2878</name>
    <dbReference type="NCBI Taxonomy" id="1169474"/>
    <lineage>
        <taxon>Eukaryota</taxon>
        <taxon>Sar</taxon>
        <taxon>Alveolata</taxon>
        <taxon>Colpodellida</taxon>
        <taxon>Chromeraceae</taxon>
        <taxon>Chromera</taxon>
    </lineage>
</organism>
<feature type="binding site" evidence="5">
    <location>
        <position position="260"/>
    </location>
    <ligand>
        <name>chlorophyll a</name>
        <dbReference type="ChEBI" id="CHEBI:58416"/>
        <label>1</label>
    </ligand>
</feature>
<accession>A0A0G4H236</accession>